<keyword evidence="1" id="KW-0472">Membrane</keyword>
<dbReference type="Proteomes" id="UP000823674">
    <property type="component" value="Chromosome A09"/>
</dbReference>
<accession>A0ABQ7LLF4</accession>
<evidence type="ECO:0000313" key="2">
    <source>
        <dbReference type="EMBL" id="KAG5387375.1"/>
    </source>
</evidence>
<evidence type="ECO:0000313" key="3">
    <source>
        <dbReference type="Proteomes" id="UP000823674"/>
    </source>
</evidence>
<keyword evidence="1" id="KW-0812">Transmembrane</keyword>
<dbReference type="EMBL" id="JADBGQ010000008">
    <property type="protein sequence ID" value="KAG5387375.1"/>
    <property type="molecule type" value="Genomic_DNA"/>
</dbReference>
<keyword evidence="1" id="KW-1133">Transmembrane helix</keyword>
<comment type="caution">
    <text evidence="2">The sequence shown here is derived from an EMBL/GenBank/DDBJ whole genome shotgun (WGS) entry which is preliminary data.</text>
</comment>
<sequence length="119" mass="13422">MSGFINGISGGVMVAVVCDEQSMPFILQKLQGMKESFSRRYNKCGFRMLSDEGSLEEGALVSSGCLFYLWSFLQGVLALVWYRERMVQVCLVRCCCVGHYSAYSLLCLVGSWQECRLFL</sequence>
<evidence type="ECO:0000256" key="1">
    <source>
        <dbReference type="SAM" id="Phobius"/>
    </source>
</evidence>
<gene>
    <name evidence="2" type="primary">A09g519080.1_BraROA</name>
    <name evidence="2" type="ORF">IGI04_038845</name>
</gene>
<proteinExistence type="predicted"/>
<feature type="transmembrane region" description="Helical" evidence="1">
    <location>
        <begin position="59"/>
        <end position="82"/>
    </location>
</feature>
<organism evidence="2 3">
    <name type="scientific">Brassica rapa subsp. trilocularis</name>
    <dbReference type="NCBI Taxonomy" id="1813537"/>
    <lineage>
        <taxon>Eukaryota</taxon>
        <taxon>Viridiplantae</taxon>
        <taxon>Streptophyta</taxon>
        <taxon>Embryophyta</taxon>
        <taxon>Tracheophyta</taxon>
        <taxon>Spermatophyta</taxon>
        <taxon>Magnoliopsida</taxon>
        <taxon>eudicotyledons</taxon>
        <taxon>Gunneridae</taxon>
        <taxon>Pentapetalae</taxon>
        <taxon>rosids</taxon>
        <taxon>malvids</taxon>
        <taxon>Brassicales</taxon>
        <taxon>Brassicaceae</taxon>
        <taxon>Brassiceae</taxon>
        <taxon>Brassica</taxon>
    </lineage>
</organism>
<reference evidence="2 3" key="1">
    <citation type="submission" date="2021-03" db="EMBL/GenBank/DDBJ databases">
        <authorList>
            <person name="King G.J."/>
            <person name="Bancroft I."/>
            <person name="Baten A."/>
            <person name="Bloomfield J."/>
            <person name="Borpatragohain P."/>
            <person name="He Z."/>
            <person name="Irish N."/>
            <person name="Irwin J."/>
            <person name="Liu K."/>
            <person name="Mauleon R.P."/>
            <person name="Moore J."/>
            <person name="Morris R."/>
            <person name="Ostergaard L."/>
            <person name="Wang B."/>
            <person name="Wells R."/>
        </authorList>
    </citation>
    <scope>NUCLEOTIDE SEQUENCE [LARGE SCALE GENOMIC DNA]</scope>
    <source>
        <strain evidence="2">R-o-18</strain>
        <tissue evidence="2">Leaf</tissue>
    </source>
</reference>
<name>A0ABQ7LLF4_BRACM</name>
<protein>
    <submittedName>
        <fullName evidence="2">Uncharacterized protein</fullName>
    </submittedName>
</protein>
<keyword evidence="3" id="KW-1185">Reference proteome</keyword>